<dbReference type="EMBL" id="PQFF01000094">
    <property type="protein sequence ID" value="RHZ82974.1"/>
    <property type="molecule type" value="Genomic_DNA"/>
</dbReference>
<protein>
    <submittedName>
        <fullName evidence="1">Uncharacterized protein</fullName>
    </submittedName>
</protein>
<organism evidence="1 2">
    <name type="scientific">Diversispora epigaea</name>
    <dbReference type="NCBI Taxonomy" id="1348612"/>
    <lineage>
        <taxon>Eukaryota</taxon>
        <taxon>Fungi</taxon>
        <taxon>Fungi incertae sedis</taxon>
        <taxon>Mucoromycota</taxon>
        <taxon>Glomeromycotina</taxon>
        <taxon>Glomeromycetes</taxon>
        <taxon>Diversisporales</taxon>
        <taxon>Diversisporaceae</taxon>
        <taxon>Diversispora</taxon>
    </lineage>
</organism>
<reference evidence="1 2" key="1">
    <citation type="submission" date="2018-08" db="EMBL/GenBank/DDBJ databases">
        <title>Genome and evolution of the arbuscular mycorrhizal fungus Diversispora epigaea (formerly Glomus versiforme) and its bacterial endosymbionts.</title>
        <authorList>
            <person name="Sun X."/>
            <person name="Fei Z."/>
            <person name="Harrison M."/>
        </authorList>
    </citation>
    <scope>NUCLEOTIDE SEQUENCE [LARGE SCALE GENOMIC DNA]</scope>
    <source>
        <strain evidence="1 2">IT104</strain>
    </source>
</reference>
<evidence type="ECO:0000313" key="1">
    <source>
        <dbReference type="EMBL" id="RHZ82974.1"/>
    </source>
</evidence>
<dbReference type="OrthoDB" id="2373574at2759"/>
<dbReference type="AlphaFoldDB" id="A0A397JCQ3"/>
<dbReference type="STRING" id="1348612.A0A397JCQ3"/>
<keyword evidence="2" id="KW-1185">Reference proteome</keyword>
<accession>A0A397JCQ3</accession>
<proteinExistence type="predicted"/>
<evidence type="ECO:0000313" key="2">
    <source>
        <dbReference type="Proteomes" id="UP000266861"/>
    </source>
</evidence>
<name>A0A397JCQ3_9GLOM</name>
<gene>
    <name evidence="1" type="ORF">Glove_101g13</name>
</gene>
<comment type="caution">
    <text evidence="1">The sequence shown here is derived from an EMBL/GenBank/DDBJ whole genome shotgun (WGS) entry which is preliminary data.</text>
</comment>
<dbReference type="Proteomes" id="UP000266861">
    <property type="component" value="Unassembled WGS sequence"/>
</dbReference>
<sequence length="520" mass="60761">MPYDLWLDKIKSFRKCKQFSVIHNTYQPQKDKKFRLIPDRETVLTELWDWMRIMSLLPYEERKSASFICHLKGDIQGYIKEYICYIEQRSSNLPITEQGLFHWLLKAKRESFSQELRNRGIFPDVESIIRNKDIPIVQLWIAGMIVFIIKATPKAKDNIVTLTETVKICSSVIKTEEISNIANANILNHEMAEHLKNKPKKTLEKINLWKLRNAGINNETAVETIHVSKIDFGFLSIVETIICEDYRNDRLTTVTQAEKHRICLELLKTCIPVKDIDDRNRYKVNDIKTRLNSPESIQYLRNLVPKMAWVFDNTDAFCSTKKSDLKLDKAKLGLLNSALSAIYRIKFKTTNNKNTHYHLVGVFDNEDAPKLSPYQTGEGLFYESGKDIRYGYSKLSPNELKLPSNSISQNTQDLISVKMYIYPMRRLMIYLTKGIFVTLKNNTCRTEFMPGHKKYPINNTIFVTFKIKIYTIIHPHPLLFSAPFVSHTNFENKSSLRMKNNILYQNLFVFHRLPIRSTHT</sequence>